<dbReference type="InterPro" id="IPR050755">
    <property type="entry name" value="TRAFAC_YlqF/YawG_RiboMat"/>
</dbReference>
<evidence type="ECO:0000259" key="7">
    <source>
        <dbReference type="PROSITE" id="PS51721"/>
    </source>
</evidence>
<dbReference type="GO" id="GO:0016787">
    <property type="term" value="F:hydrolase activity"/>
    <property type="evidence" value="ECO:0007669"/>
    <property type="project" value="UniProtKB-KW"/>
</dbReference>
<comment type="subcellular location">
    <subcellularLocation>
        <location evidence="1 5">Nucleus</location>
        <location evidence="1 5">Nucleolus</location>
    </subcellularLocation>
</comment>
<dbReference type="Gene3D" id="1.10.1580.10">
    <property type="match status" value="1"/>
</dbReference>
<dbReference type="CDD" id="cd01858">
    <property type="entry name" value="NGP_1"/>
    <property type="match status" value="1"/>
</dbReference>
<reference evidence="8" key="1">
    <citation type="submission" date="2021-01" db="EMBL/GenBank/DDBJ databases">
        <authorList>
            <person name="Corre E."/>
            <person name="Pelletier E."/>
            <person name="Niang G."/>
            <person name="Scheremetjew M."/>
            <person name="Finn R."/>
            <person name="Kale V."/>
            <person name="Holt S."/>
            <person name="Cochrane G."/>
            <person name="Meng A."/>
            <person name="Brown T."/>
            <person name="Cohen L."/>
        </authorList>
    </citation>
    <scope>NUCLEOTIDE SEQUENCE</scope>
    <source>
        <strain evidence="8">CCMP1897</strain>
    </source>
</reference>
<evidence type="ECO:0000256" key="2">
    <source>
        <dbReference type="ARBA" id="ARBA00022741"/>
    </source>
</evidence>
<dbReference type="InterPro" id="IPR023179">
    <property type="entry name" value="GTP-bd_ortho_bundle_sf"/>
</dbReference>
<comment type="similarity">
    <text evidence="5">Belongs to the TRAFAC class YlqF/YawG GTPase family. RsgA subfamily.</text>
</comment>
<sequence length="472" mass="52883">MAGKRGKGSLQSGGPKHSGDARRSSEGTGGDQSQRKASTVRRLNMYRTRATRDAKGKVISEDLQSKDLPNSRVAPDRRWFGNSRIVSQKQLEALRVANQKQKLDPRTAVLSVQRLQWDKLQAKQDNQNVGAANLVAGRIKRELEPKNCLRRKKPRLSAEILQKLEGAVPLTTNSEGEMDFQAGEVEDGGNGGNDIPSNVQKGQSRRIWSELFKVIDSSDVLIEVLDARDPMGTRCKHLERKVLEIGKQKHIVLLLNKCDLIPASVTRKWVQFLSKEYPTLAFHASVTNPFGKGALFSLLRQLSRFNNKKQVTCVGFVGYPNVGKSSVINTLKGKKACRSAPIPGETKVWQYVTLTKKLYLIDCPGTVHQISSGSDTDKILRGVQRVEKITDAPDHIPGILEKADPKHLRRAYKLDSWNDPLDFLRQVAVSYGKMLRRGEPDLDTAAKMILMDWQRGRIPYFEHPPSHETNNE</sequence>
<dbReference type="AlphaFoldDB" id="A0A7S3XES5"/>
<dbReference type="InterPro" id="IPR024929">
    <property type="entry name" value="GNL2_CP_dom"/>
</dbReference>
<dbReference type="Pfam" id="PF08153">
    <property type="entry name" value="NGP1NT"/>
    <property type="match status" value="1"/>
</dbReference>
<dbReference type="FunFam" id="3.40.50.300:FF:000559">
    <property type="entry name" value="Nuclear/nucleolar GTPase 2"/>
    <property type="match status" value="1"/>
</dbReference>
<dbReference type="InterPro" id="IPR006073">
    <property type="entry name" value="GTP-bd"/>
</dbReference>
<evidence type="ECO:0000256" key="1">
    <source>
        <dbReference type="ARBA" id="ARBA00004604"/>
    </source>
</evidence>
<dbReference type="Gene3D" id="3.40.50.300">
    <property type="entry name" value="P-loop containing nucleotide triphosphate hydrolases"/>
    <property type="match status" value="1"/>
</dbReference>
<evidence type="ECO:0000256" key="4">
    <source>
        <dbReference type="ARBA" id="ARBA00023242"/>
    </source>
</evidence>
<organism evidence="8">
    <name type="scientific">Picocystis salinarum</name>
    <dbReference type="NCBI Taxonomy" id="88271"/>
    <lineage>
        <taxon>Eukaryota</taxon>
        <taxon>Viridiplantae</taxon>
        <taxon>Chlorophyta</taxon>
        <taxon>Picocystophyceae</taxon>
        <taxon>Picocystales</taxon>
        <taxon>Picocystaceae</taxon>
        <taxon>Picocystis</taxon>
    </lineage>
</organism>
<dbReference type="GO" id="GO:0005730">
    <property type="term" value="C:nucleolus"/>
    <property type="evidence" value="ECO:0007669"/>
    <property type="project" value="UniProtKB-SubCell"/>
</dbReference>
<keyword evidence="3 5" id="KW-0342">GTP-binding</keyword>
<feature type="region of interest" description="Disordered" evidence="6">
    <location>
        <begin position="1"/>
        <end position="75"/>
    </location>
</feature>
<keyword evidence="2 5" id="KW-0547">Nucleotide-binding</keyword>
<proteinExistence type="inferred from homology"/>
<dbReference type="PANTHER" id="PTHR11089">
    <property type="entry name" value="GTP-BINDING PROTEIN-RELATED"/>
    <property type="match status" value="1"/>
</dbReference>
<evidence type="ECO:0000256" key="5">
    <source>
        <dbReference type="RuleBase" id="RU364023"/>
    </source>
</evidence>
<name>A0A7S3XES5_9CHLO</name>
<evidence type="ECO:0000256" key="3">
    <source>
        <dbReference type="ARBA" id="ARBA00023134"/>
    </source>
</evidence>
<dbReference type="Pfam" id="PF01926">
    <property type="entry name" value="MMR_HSR1"/>
    <property type="match status" value="1"/>
</dbReference>
<gene>
    <name evidence="8" type="ORF">PSAL00342_LOCUS3040</name>
</gene>
<dbReference type="PANTHER" id="PTHR11089:SF9">
    <property type="entry name" value="NUCLEOLAR GTP-BINDING PROTEIN 2"/>
    <property type="match status" value="1"/>
</dbReference>
<dbReference type="PROSITE" id="PS51721">
    <property type="entry name" value="G_CP"/>
    <property type="match status" value="1"/>
</dbReference>
<dbReference type="EMBL" id="HBIS01003380">
    <property type="protein sequence ID" value="CAE0609221.1"/>
    <property type="molecule type" value="Transcribed_RNA"/>
</dbReference>
<protein>
    <recommendedName>
        <fullName evidence="5">Nuclear/nucleolar GTPase 2</fullName>
    </recommendedName>
</protein>
<comment type="function">
    <text evidence="5">GTPase involved in pre-60S ribosomal subunit maturation.</text>
</comment>
<accession>A0A7S3XES5</accession>
<dbReference type="SUPFAM" id="SSF52540">
    <property type="entry name" value="P-loop containing nucleoside triphosphate hydrolases"/>
    <property type="match status" value="1"/>
</dbReference>
<dbReference type="PRINTS" id="PR00326">
    <property type="entry name" value="GTP1OBG"/>
</dbReference>
<keyword evidence="5" id="KW-0378">Hydrolase</keyword>
<keyword evidence="4 5" id="KW-0539">Nucleus</keyword>
<dbReference type="InterPro" id="IPR012971">
    <property type="entry name" value="NOG2_N_dom"/>
</dbReference>
<dbReference type="InterPro" id="IPR030378">
    <property type="entry name" value="G_CP_dom"/>
</dbReference>
<feature type="compositionally biased region" description="Basic and acidic residues" evidence="6">
    <location>
        <begin position="50"/>
        <end position="65"/>
    </location>
</feature>
<dbReference type="InterPro" id="IPR027417">
    <property type="entry name" value="P-loop_NTPase"/>
</dbReference>
<evidence type="ECO:0000313" key="8">
    <source>
        <dbReference type="EMBL" id="CAE0609221.1"/>
    </source>
</evidence>
<dbReference type="GO" id="GO:0005525">
    <property type="term" value="F:GTP binding"/>
    <property type="evidence" value="ECO:0007669"/>
    <property type="project" value="UniProtKB-KW"/>
</dbReference>
<evidence type="ECO:0000256" key="6">
    <source>
        <dbReference type="SAM" id="MobiDB-lite"/>
    </source>
</evidence>
<feature type="domain" description="CP-type G" evidence="7">
    <location>
        <begin position="208"/>
        <end position="369"/>
    </location>
</feature>